<accession>A0ABU0BI41</accession>
<dbReference type="RefSeq" id="WP_307022579.1">
    <property type="nucleotide sequence ID" value="NZ_JAUSUI010000010.1"/>
</dbReference>
<comment type="caution">
    <text evidence="2">The sequence shown here is derived from an EMBL/GenBank/DDBJ whole genome shotgun (WGS) entry which is preliminary data.</text>
</comment>
<keyword evidence="1" id="KW-1133">Transmembrane helix</keyword>
<evidence type="ECO:0000256" key="1">
    <source>
        <dbReference type="SAM" id="Phobius"/>
    </source>
</evidence>
<feature type="transmembrane region" description="Helical" evidence="1">
    <location>
        <begin position="12"/>
        <end position="37"/>
    </location>
</feature>
<name>A0ABU0BI41_9HYPH</name>
<organism evidence="2 3">
    <name type="scientific">Ancylobacter polymorphus</name>
    <dbReference type="NCBI Taxonomy" id="223390"/>
    <lineage>
        <taxon>Bacteria</taxon>
        <taxon>Pseudomonadati</taxon>
        <taxon>Pseudomonadota</taxon>
        <taxon>Alphaproteobacteria</taxon>
        <taxon>Hyphomicrobiales</taxon>
        <taxon>Xanthobacteraceae</taxon>
        <taxon>Ancylobacter</taxon>
    </lineage>
</organism>
<gene>
    <name evidence="2" type="ORF">J2S75_004026</name>
</gene>
<reference evidence="2 3" key="1">
    <citation type="submission" date="2023-07" db="EMBL/GenBank/DDBJ databases">
        <title>Genomic Encyclopedia of Type Strains, Phase IV (KMG-IV): sequencing the most valuable type-strain genomes for metagenomic binning, comparative biology and taxonomic classification.</title>
        <authorList>
            <person name="Goeker M."/>
        </authorList>
    </citation>
    <scope>NUCLEOTIDE SEQUENCE [LARGE SCALE GENOMIC DNA]</scope>
    <source>
        <strain evidence="2 3">DSM 2457</strain>
    </source>
</reference>
<keyword evidence="3" id="KW-1185">Reference proteome</keyword>
<evidence type="ECO:0000313" key="2">
    <source>
        <dbReference type="EMBL" id="MDQ0304976.1"/>
    </source>
</evidence>
<sequence>MHGIDFSSWRSLFMVLIGLALFTLISVGIYVLTAFTIQRRHERSTREINERMRALIAAYKTLNSSDTGTLTVDSTNPLNLHRQGPTVDRMIEIEGALSDIILLGTVEQVRLAVRAVHDLLNGGLVRTNELTASLRQSIREELNIGPAPSN</sequence>
<evidence type="ECO:0000313" key="3">
    <source>
        <dbReference type="Proteomes" id="UP001224682"/>
    </source>
</evidence>
<proteinExistence type="predicted"/>
<keyword evidence="1" id="KW-0472">Membrane</keyword>
<dbReference type="Proteomes" id="UP001224682">
    <property type="component" value="Unassembled WGS sequence"/>
</dbReference>
<protein>
    <submittedName>
        <fullName evidence="2">Uncharacterized protein</fullName>
    </submittedName>
</protein>
<keyword evidence="1" id="KW-0812">Transmembrane</keyword>
<dbReference type="EMBL" id="JAUSUI010000010">
    <property type="protein sequence ID" value="MDQ0304976.1"/>
    <property type="molecule type" value="Genomic_DNA"/>
</dbReference>